<dbReference type="Pfam" id="PF00703">
    <property type="entry name" value="Glyco_hydro_2"/>
    <property type="match status" value="1"/>
</dbReference>
<evidence type="ECO:0000256" key="8">
    <source>
        <dbReference type="ARBA" id="ARBA00022729"/>
    </source>
</evidence>
<keyword evidence="8 16" id="KW-0732">Signal</keyword>
<feature type="domain" description="Beta-mannosidase Ig-fold" evidence="19">
    <location>
        <begin position="818"/>
        <end position="893"/>
    </location>
</feature>
<comment type="function">
    <text evidence="2">Exoglycosidase that cleaves the single beta-linked mannose residue from the non-reducing end of all N-linked glycoprotein oligosaccharides.</text>
</comment>
<dbReference type="SUPFAM" id="SSF49303">
    <property type="entry name" value="beta-Galactosidase/glucuronidase domain"/>
    <property type="match status" value="1"/>
</dbReference>
<dbReference type="GO" id="GO:0005975">
    <property type="term" value="P:carbohydrate metabolic process"/>
    <property type="evidence" value="ECO:0007669"/>
    <property type="project" value="InterPro"/>
</dbReference>
<protein>
    <recommendedName>
        <fullName evidence="7">Beta-mannosidase</fullName>
        <ecNumber evidence="6">3.2.1.25</ecNumber>
    </recommendedName>
    <alternativeName>
        <fullName evidence="14">Lysosomal beta A mannosidase</fullName>
    </alternativeName>
    <alternativeName>
        <fullName evidence="15">Mannanase</fullName>
    </alternativeName>
</protein>
<evidence type="ECO:0000259" key="17">
    <source>
        <dbReference type="Pfam" id="PF00703"/>
    </source>
</evidence>
<dbReference type="GO" id="GO:0005764">
    <property type="term" value="C:lysosome"/>
    <property type="evidence" value="ECO:0007669"/>
    <property type="project" value="UniProtKB-SubCell"/>
</dbReference>
<evidence type="ECO:0000256" key="2">
    <source>
        <dbReference type="ARBA" id="ARBA00003150"/>
    </source>
</evidence>
<evidence type="ECO:0000256" key="7">
    <source>
        <dbReference type="ARBA" id="ARBA00015707"/>
    </source>
</evidence>
<proteinExistence type="inferred from homology"/>
<evidence type="ECO:0000256" key="1">
    <source>
        <dbReference type="ARBA" id="ARBA00000829"/>
    </source>
</evidence>
<dbReference type="InterPro" id="IPR006103">
    <property type="entry name" value="Glyco_hydro_2_cat"/>
</dbReference>
<dbReference type="Pfam" id="PF02836">
    <property type="entry name" value="Glyco_hydro_2_C"/>
    <property type="match status" value="1"/>
</dbReference>
<dbReference type="InterPro" id="IPR006102">
    <property type="entry name" value="Ig-like_GH2"/>
</dbReference>
<evidence type="ECO:0000256" key="10">
    <source>
        <dbReference type="ARBA" id="ARBA00023157"/>
    </source>
</evidence>
<evidence type="ECO:0000256" key="15">
    <source>
        <dbReference type="ARBA" id="ARBA00033445"/>
    </source>
</evidence>
<sequence length="899" mass="101967">MVTKLIFLFLVGHVLSASIRLDLGGSDQWMFRSGNGNSTGMATVPGDIYADLLNVGVLTEDPLKGQNDVALRWIGRTNWIYERKFTVDKPMYSKDTVLLVIRGLDTVGDVYINNYFVLSSTNQFHQHVINVRRYLQPGNNKIVINFESPVNNADVSAKLYELNNAHFVPPDCPPPNYNGECHWNFIRKVQSSFSWDWGPSFPTTGIWQPMFIQATDSAYVDRLSGAVVKQGDNFVVNVELYIYSAVTDSSEIHVYIPKLNIDKKILAKLKRDTMNKVVGAITIPASKVKLWWPNGYGQQNLYDVTAVAMFNGESLRSETIQIGFRTIELVQDFVDPSDVLKGRNFYFKINGVPIFLKGSNWIPVSSFPARNFTARMEFLLESARDIGMNALRVWGGGRFEAEEFYQMADRKGILLWHDLMFACALYPVDGAFLSNVKEEITTQITRIKHHPSILVWAGNNENELAIRQRWWIVGSYPVGQQIKDYIKLYKDTIQPLVKELDNSRPFLLSSPSNGVETEEEGGVAVDPANPRYGDVHYYNDISNLWTPSTYQIPRCATEYGVQSYPLKHTMMQYINESQWFYTSSDMLHRQHKPGGVLTVLKQVFDHFELPVGCNPSIFNDSSCLTGNFMSKFAYLSQFHQAIAYQVETEHYRRWRGRLDETGQGNTMCGLYWQLNDVWAAPTWSSIDFNLNWKPAHYFARRFFAPVIASMLVKNNVVQVFVVSDLQTDISNATVTLDALVWDNAFDPVYSTRTTVDIKALSSNPVHFDASNPEPKDFVLRARVFDSSKKQVGFDGILLPDHLKSNANFGKLTIGNFYQKTETEYKFTVTAEKVVPIVWIDVADSVKDRGVVATFSDNAFAMTTAQVTVTLKVRQNPKKLKLKSSDLTICHLGNCGMTDH</sequence>
<dbReference type="InterPro" id="IPR054593">
    <property type="entry name" value="Beta-mannosidase-like_N2"/>
</dbReference>
<keyword evidence="10" id="KW-1015">Disulfide bond</keyword>
<dbReference type="Pfam" id="PF22666">
    <property type="entry name" value="Glyco_hydro_2_N2"/>
    <property type="match status" value="1"/>
</dbReference>
<feature type="domain" description="Glycoside hydrolase family 2 immunoglobulin-like beta-sandwich" evidence="17">
    <location>
        <begin position="233"/>
        <end position="325"/>
    </location>
</feature>
<dbReference type="EMBL" id="JAUCMV010000002">
    <property type="protein sequence ID" value="KAK0419319.1"/>
    <property type="molecule type" value="Genomic_DNA"/>
</dbReference>
<dbReference type="Pfam" id="PF17753">
    <property type="entry name" value="Ig_mannosidase"/>
    <property type="match status" value="1"/>
</dbReference>
<keyword evidence="13" id="KW-0326">Glycosidase</keyword>
<keyword evidence="12" id="KW-0458">Lysosome</keyword>
<dbReference type="InterPro" id="IPR041625">
    <property type="entry name" value="Beta-mannosidase_Ig"/>
</dbReference>
<evidence type="ECO:0000256" key="5">
    <source>
        <dbReference type="ARBA" id="ARBA00011245"/>
    </source>
</evidence>
<dbReference type="Gene3D" id="2.60.120.260">
    <property type="entry name" value="Galactose-binding domain-like"/>
    <property type="match status" value="1"/>
</dbReference>
<dbReference type="Gene3D" id="2.60.40.10">
    <property type="entry name" value="Immunoglobulins"/>
    <property type="match status" value="2"/>
</dbReference>
<evidence type="ECO:0000256" key="4">
    <source>
        <dbReference type="ARBA" id="ARBA00007401"/>
    </source>
</evidence>
<keyword evidence="22" id="KW-1185">Reference proteome</keyword>
<dbReference type="InterPro" id="IPR008979">
    <property type="entry name" value="Galactose-bd-like_sf"/>
</dbReference>
<evidence type="ECO:0000256" key="14">
    <source>
        <dbReference type="ARBA" id="ARBA00032581"/>
    </source>
</evidence>
<gene>
    <name evidence="21" type="ORF">QR680_014081</name>
</gene>
<feature type="domain" description="Glycoside hydrolase family 2 catalytic" evidence="18">
    <location>
        <begin position="347"/>
        <end position="567"/>
    </location>
</feature>
<keyword evidence="9" id="KW-0378">Hydrolase</keyword>
<dbReference type="PANTHER" id="PTHR43730">
    <property type="entry name" value="BETA-MANNOSIDASE"/>
    <property type="match status" value="1"/>
</dbReference>
<comment type="subcellular location">
    <subcellularLocation>
        <location evidence="3">Lysosome</location>
    </subcellularLocation>
</comment>
<organism evidence="21 22">
    <name type="scientific">Steinernema hermaphroditum</name>
    <dbReference type="NCBI Taxonomy" id="289476"/>
    <lineage>
        <taxon>Eukaryota</taxon>
        <taxon>Metazoa</taxon>
        <taxon>Ecdysozoa</taxon>
        <taxon>Nematoda</taxon>
        <taxon>Chromadorea</taxon>
        <taxon>Rhabditida</taxon>
        <taxon>Tylenchina</taxon>
        <taxon>Panagrolaimomorpha</taxon>
        <taxon>Strongyloidoidea</taxon>
        <taxon>Steinernematidae</taxon>
        <taxon>Steinernema</taxon>
    </lineage>
</organism>
<dbReference type="InterPro" id="IPR017853">
    <property type="entry name" value="GH"/>
</dbReference>
<dbReference type="InterPro" id="IPR036156">
    <property type="entry name" value="Beta-gal/glucu_dom_sf"/>
</dbReference>
<comment type="similarity">
    <text evidence="4">Belongs to the glycosyl hydrolase 2 family.</text>
</comment>
<dbReference type="FunFam" id="2.60.120.260:FF:000060">
    <property type="entry name" value="Probable beta-mannosidase"/>
    <property type="match status" value="1"/>
</dbReference>
<evidence type="ECO:0000256" key="13">
    <source>
        <dbReference type="ARBA" id="ARBA00023295"/>
    </source>
</evidence>
<dbReference type="GO" id="GO:0004567">
    <property type="term" value="F:beta-mannosidase activity"/>
    <property type="evidence" value="ECO:0007669"/>
    <property type="project" value="UniProtKB-EC"/>
</dbReference>
<feature type="chain" id="PRO_5041369912" description="Beta-mannosidase" evidence="16">
    <location>
        <begin position="17"/>
        <end position="899"/>
    </location>
</feature>
<evidence type="ECO:0000259" key="20">
    <source>
        <dbReference type="Pfam" id="PF22666"/>
    </source>
</evidence>
<dbReference type="PANTHER" id="PTHR43730:SF1">
    <property type="entry name" value="BETA-MANNOSIDASE"/>
    <property type="match status" value="1"/>
</dbReference>
<dbReference type="InterPro" id="IPR050887">
    <property type="entry name" value="Beta-mannosidase_GH2"/>
</dbReference>
<dbReference type="FunFam" id="3.20.20.80:FF:000035">
    <property type="entry name" value="Mannosidase beta"/>
    <property type="match status" value="1"/>
</dbReference>
<dbReference type="SUPFAM" id="SSF51445">
    <property type="entry name" value="(Trans)glycosidases"/>
    <property type="match status" value="1"/>
</dbReference>
<evidence type="ECO:0000259" key="19">
    <source>
        <dbReference type="Pfam" id="PF17753"/>
    </source>
</evidence>
<evidence type="ECO:0000256" key="11">
    <source>
        <dbReference type="ARBA" id="ARBA00023180"/>
    </source>
</evidence>
<name>A0AA39IAD2_9BILA</name>
<comment type="caution">
    <text evidence="21">The sequence shown here is derived from an EMBL/GenBank/DDBJ whole genome shotgun (WGS) entry which is preliminary data.</text>
</comment>
<dbReference type="InterPro" id="IPR013783">
    <property type="entry name" value="Ig-like_fold"/>
</dbReference>
<evidence type="ECO:0000259" key="18">
    <source>
        <dbReference type="Pfam" id="PF02836"/>
    </source>
</evidence>
<evidence type="ECO:0000256" key="3">
    <source>
        <dbReference type="ARBA" id="ARBA00004371"/>
    </source>
</evidence>
<evidence type="ECO:0000313" key="21">
    <source>
        <dbReference type="EMBL" id="KAK0419319.1"/>
    </source>
</evidence>
<dbReference type="EC" id="3.2.1.25" evidence="6"/>
<dbReference type="GO" id="GO:0006516">
    <property type="term" value="P:glycoprotein catabolic process"/>
    <property type="evidence" value="ECO:0007669"/>
    <property type="project" value="TreeGrafter"/>
</dbReference>
<dbReference type="SUPFAM" id="SSF49785">
    <property type="entry name" value="Galactose-binding domain-like"/>
    <property type="match status" value="1"/>
</dbReference>
<reference evidence="21" key="1">
    <citation type="submission" date="2023-06" db="EMBL/GenBank/DDBJ databases">
        <title>Genomic analysis of the entomopathogenic nematode Steinernema hermaphroditum.</title>
        <authorList>
            <person name="Schwarz E.M."/>
            <person name="Heppert J.K."/>
            <person name="Baniya A."/>
            <person name="Schwartz H.T."/>
            <person name="Tan C.-H."/>
            <person name="Antoshechkin I."/>
            <person name="Sternberg P.W."/>
            <person name="Goodrich-Blair H."/>
            <person name="Dillman A.R."/>
        </authorList>
    </citation>
    <scope>NUCLEOTIDE SEQUENCE</scope>
    <source>
        <strain evidence="21">PS9179</strain>
        <tissue evidence="21">Whole animal</tissue>
    </source>
</reference>
<dbReference type="Proteomes" id="UP001175271">
    <property type="component" value="Unassembled WGS sequence"/>
</dbReference>
<feature type="signal peptide" evidence="16">
    <location>
        <begin position="1"/>
        <end position="16"/>
    </location>
</feature>
<evidence type="ECO:0000313" key="22">
    <source>
        <dbReference type="Proteomes" id="UP001175271"/>
    </source>
</evidence>
<comment type="subunit">
    <text evidence="5">Monomer.</text>
</comment>
<evidence type="ECO:0000256" key="16">
    <source>
        <dbReference type="SAM" id="SignalP"/>
    </source>
</evidence>
<dbReference type="Gene3D" id="3.20.20.80">
    <property type="entry name" value="Glycosidases"/>
    <property type="match status" value="1"/>
</dbReference>
<evidence type="ECO:0000256" key="6">
    <source>
        <dbReference type="ARBA" id="ARBA00012754"/>
    </source>
</evidence>
<evidence type="ECO:0000256" key="12">
    <source>
        <dbReference type="ARBA" id="ARBA00023228"/>
    </source>
</evidence>
<dbReference type="AlphaFoldDB" id="A0AA39IAD2"/>
<feature type="domain" description="Beta-mannosidase-like galactose-binding" evidence="20">
    <location>
        <begin position="29"/>
        <end position="208"/>
    </location>
</feature>
<comment type="catalytic activity">
    <reaction evidence="1">
        <text>Hydrolysis of terminal, non-reducing beta-D-mannose residues in beta-D-mannosides.</text>
        <dbReference type="EC" id="3.2.1.25"/>
    </reaction>
</comment>
<evidence type="ECO:0000256" key="9">
    <source>
        <dbReference type="ARBA" id="ARBA00022801"/>
    </source>
</evidence>
<keyword evidence="11" id="KW-0325">Glycoprotein</keyword>
<accession>A0AA39IAD2</accession>